<accession>A0A518CD59</accession>
<protein>
    <submittedName>
        <fullName evidence="2">Long-chain-fatty-acid--CoA ligase FadD15</fullName>
        <ecNumber evidence="2">6.2.1.3</ecNumber>
    </submittedName>
</protein>
<keyword evidence="3" id="KW-1185">Reference proteome</keyword>
<dbReference type="GO" id="GO:0016020">
    <property type="term" value="C:membrane"/>
    <property type="evidence" value="ECO:0007669"/>
    <property type="project" value="TreeGrafter"/>
</dbReference>
<dbReference type="PANTHER" id="PTHR43272:SF52">
    <property type="entry name" value="AMP-DEPENDENT SYNTHETASE_LIGASE DOMAIN-CONTAINING PROTEIN"/>
    <property type="match status" value="1"/>
</dbReference>
<name>A0A518CD59_9BACT</name>
<dbReference type="KEGG" id="bvo:Pan97_42310"/>
<keyword evidence="2" id="KW-0436">Ligase</keyword>
<reference evidence="3" key="1">
    <citation type="submission" date="2019-02" db="EMBL/GenBank/DDBJ databases">
        <title>Deep-cultivation of Planctomycetes and their phenomic and genomic characterization uncovers novel biology.</title>
        <authorList>
            <person name="Wiegand S."/>
            <person name="Jogler M."/>
            <person name="Boedeker C."/>
            <person name="Pinto D."/>
            <person name="Vollmers J."/>
            <person name="Rivas-Marin E."/>
            <person name="Kohn T."/>
            <person name="Peeters S.H."/>
            <person name="Heuer A."/>
            <person name="Rast P."/>
            <person name="Oberbeckmann S."/>
            <person name="Bunk B."/>
            <person name="Jeske O."/>
            <person name="Meyerdierks A."/>
            <person name="Storesund J.E."/>
            <person name="Kallscheuer N."/>
            <person name="Luecker S."/>
            <person name="Lage O.M."/>
            <person name="Pohl T."/>
            <person name="Merkel B.J."/>
            <person name="Hornburger P."/>
            <person name="Mueller R.-W."/>
            <person name="Bruemmer F."/>
            <person name="Labrenz M."/>
            <person name="Spormann A.M."/>
            <person name="Op den Camp H."/>
            <person name="Overmann J."/>
            <person name="Amann R."/>
            <person name="Jetten M.S.M."/>
            <person name="Mascher T."/>
            <person name="Medema M.H."/>
            <person name="Devos D.P."/>
            <person name="Kaster A.-K."/>
            <person name="Ovreas L."/>
            <person name="Rohde M."/>
            <person name="Galperin M.Y."/>
            <person name="Jogler C."/>
        </authorList>
    </citation>
    <scope>NUCLEOTIDE SEQUENCE [LARGE SCALE GENOMIC DNA]</scope>
    <source>
        <strain evidence="3">Pan97</strain>
    </source>
</reference>
<evidence type="ECO:0000313" key="3">
    <source>
        <dbReference type="Proteomes" id="UP000318626"/>
    </source>
</evidence>
<dbReference type="Gene3D" id="3.40.50.12780">
    <property type="entry name" value="N-terminal domain of ligase-like"/>
    <property type="match status" value="1"/>
</dbReference>
<dbReference type="PANTHER" id="PTHR43272">
    <property type="entry name" value="LONG-CHAIN-FATTY-ACID--COA LIGASE"/>
    <property type="match status" value="1"/>
</dbReference>
<dbReference type="AlphaFoldDB" id="A0A518CD59"/>
<dbReference type="Pfam" id="PF00501">
    <property type="entry name" value="AMP-binding"/>
    <property type="match status" value="1"/>
</dbReference>
<dbReference type="InterPro" id="IPR042099">
    <property type="entry name" value="ANL_N_sf"/>
</dbReference>
<dbReference type="EMBL" id="CP036289">
    <property type="protein sequence ID" value="QDU77169.1"/>
    <property type="molecule type" value="Genomic_DNA"/>
</dbReference>
<dbReference type="GO" id="GO:0004467">
    <property type="term" value="F:long-chain fatty acid-CoA ligase activity"/>
    <property type="evidence" value="ECO:0007669"/>
    <property type="project" value="UniProtKB-EC"/>
</dbReference>
<dbReference type="EC" id="6.2.1.3" evidence="2"/>
<evidence type="ECO:0000313" key="2">
    <source>
        <dbReference type="EMBL" id="QDU77169.1"/>
    </source>
</evidence>
<dbReference type="OrthoDB" id="9778383at2"/>
<evidence type="ECO:0000259" key="1">
    <source>
        <dbReference type="Pfam" id="PF00501"/>
    </source>
</evidence>
<proteinExistence type="predicted"/>
<dbReference type="Pfam" id="PF23562">
    <property type="entry name" value="AMP-binding_C_3"/>
    <property type="match status" value="1"/>
</dbReference>
<dbReference type="RefSeq" id="WP_144975863.1">
    <property type="nucleotide sequence ID" value="NZ_CP036289.1"/>
</dbReference>
<feature type="domain" description="AMP-dependent synthetase/ligase" evidence="1">
    <location>
        <begin position="32"/>
        <end position="385"/>
    </location>
</feature>
<dbReference type="InterPro" id="IPR000873">
    <property type="entry name" value="AMP-dep_synth/lig_dom"/>
</dbReference>
<organism evidence="2 3">
    <name type="scientific">Bremerella volcania</name>
    <dbReference type="NCBI Taxonomy" id="2527984"/>
    <lineage>
        <taxon>Bacteria</taxon>
        <taxon>Pseudomonadati</taxon>
        <taxon>Planctomycetota</taxon>
        <taxon>Planctomycetia</taxon>
        <taxon>Pirellulales</taxon>
        <taxon>Pirellulaceae</taxon>
        <taxon>Bremerella</taxon>
    </lineage>
</organism>
<gene>
    <name evidence="2" type="ORF">Pan97_42310</name>
</gene>
<dbReference type="InterPro" id="IPR020845">
    <property type="entry name" value="AMP-binding_CS"/>
</dbReference>
<dbReference type="CDD" id="cd05907">
    <property type="entry name" value="VL_LC_FACS_like"/>
    <property type="match status" value="1"/>
</dbReference>
<dbReference type="SUPFAM" id="SSF56801">
    <property type="entry name" value="Acetyl-CoA synthetase-like"/>
    <property type="match status" value="1"/>
</dbReference>
<dbReference type="Proteomes" id="UP000318626">
    <property type="component" value="Chromosome"/>
</dbReference>
<dbReference type="PROSITE" id="PS00455">
    <property type="entry name" value="AMP_BINDING"/>
    <property type="match status" value="1"/>
</dbReference>
<sequence>MDTGGEIQQTDSIAAIFLERVRTDLKSPALWTRTANTAYQSSTWEGLLLEVASTAAALAEQGVTQGTRVVQLSENRREWITLDLALQFLGAWHVPISTHASPSQIRQILEHCDPAMIVVESTHKDGWIAKQAADCVKTLAYDDDGLWPSRTLSDLVAILPTTVELALADLQHRAEQINPDDVCSLVYTSGTTGPPKGVMLTHRNLAFNAMAVVHAYEEKPADKRLSFLPFSHLYARTCDVYTWMARGSQLALAHSRETILADCQAIKPTLINGVPYFYQKVVEGLKANGKLDMPGALQTALGGEVRMCASGGAPLAGWVIEAFAKQGLSLLEGYGMTEASPVISVSTEGAHRAGSVGKKLEGIEVRISEQGELETRGPHVMKGYYQDEAATQQVMDGDWLRTGDIGMIDDEGFLWITGRHKEMLVLSTGRKVNPDALELAIVSDPLVAQVVVCGEGRKCLSALIVPDPNQLRQRIKEARLWVFSKRQALQHPAVRAWYRDVLDCQLANRADYEQVGPFTILGQGFTPATGEMTTKLSLRRDAIMKNHHFAIEQMYKPPEVSPPWWQFWAS</sequence>